<keyword evidence="4" id="KW-1185">Reference proteome</keyword>
<gene>
    <name evidence="3" type="ORF">KGD84_02660</name>
</gene>
<protein>
    <submittedName>
        <fullName evidence="3">SH3 domain-containing protein</fullName>
    </submittedName>
</protein>
<feature type="signal peptide" evidence="1">
    <location>
        <begin position="1"/>
        <end position="33"/>
    </location>
</feature>
<evidence type="ECO:0000313" key="3">
    <source>
        <dbReference type="EMBL" id="QUX23313.1"/>
    </source>
</evidence>
<reference evidence="3 4" key="1">
    <citation type="submission" date="2021-05" db="EMBL/GenBank/DDBJ databases">
        <title>Direct Submission.</title>
        <authorList>
            <person name="Li K."/>
            <person name="Gao J."/>
        </authorList>
    </citation>
    <scope>NUCLEOTIDE SEQUENCE [LARGE SCALE GENOMIC DNA]</scope>
    <source>
        <strain evidence="3 4">Mg02</strain>
    </source>
</reference>
<dbReference type="RefSeq" id="WP_220564536.1">
    <property type="nucleotide sequence ID" value="NZ_CP074133.1"/>
</dbReference>
<dbReference type="SMART" id="SM00287">
    <property type="entry name" value="SH3b"/>
    <property type="match status" value="1"/>
</dbReference>
<accession>A0ABX8BNT5</accession>
<dbReference type="Pfam" id="PF08239">
    <property type="entry name" value="SH3_3"/>
    <property type="match status" value="1"/>
</dbReference>
<sequence>MKATKSRRLARGLATMAATAGAVVIGLSAPAQAAPAPEQAPAAAAVWCTYKVSASGGLNIRSGPGTGYSIVGSLANGAIVNATQTTTNGFRQIGSSRWVSASYLIKQPGNCFT</sequence>
<evidence type="ECO:0000313" key="4">
    <source>
        <dbReference type="Proteomes" id="UP000676079"/>
    </source>
</evidence>
<dbReference type="EMBL" id="CP074133">
    <property type="protein sequence ID" value="QUX23313.1"/>
    <property type="molecule type" value="Genomic_DNA"/>
</dbReference>
<proteinExistence type="predicted"/>
<evidence type="ECO:0000259" key="2">
    <source>
        <dbReference type="SMART" id="SM00287"/>
    </source>
</evidence>
<feature type="domain" description="SH3b" evidence="2">
    <location>
        <begin position="49"/>
        <end position="108"/>
    </location>
</feature>
<dbReference type="Proteomes" id="UP000676079">
    <property type="component" value="Chromosome"/>
</dbReference>
<feature type="chain" id="PRO_5045226640" evidence="1">
    <location>
        <begin position="34"/>
        <end position="113"/>
    </location>
</feature>
<keyword evidence="1" id="KW-0732">Signal</keyword>
<evidence type="ECO:0000256" key="1">
    <source>
        <dbReference type="SAM" id="SignalP"/>
    </source>
</evidence>
<dbReference type="Gene3D" id="2.30.30.40">
    <property type="entry name" value="SH3 Domains"/>
    <property type="match status" value="1"/>
</dbReference>
<name>A0ABX8BNT5_9ACTN</name>
<organism evidence="3 4">
    <name type="scientific">Nocardiopsis changdeensis</name>
    <dbReference type="NCBI Taxonomy" id="2831969"/>
    <lineage>
        <taxon>Bacteria</taxon>
        <taxon>Bacillati</taxon>
        <taxon>Actinomycetota</taxon>
        <taxon>Actinomycetes</taxon>
        <taxon>Streptosporangiales</taxon>
        <taxon>Nocardiopsidaceae</taxon>
        <taxon>Nocardiopsis</taxon>
    </lineage>
</organism>
<dbReference type="InterPro" id="IPR003646">
    <property type="entry name" value="SH3-like_bac-type"/>
</dbReference>